<organism evidence="9 10">
    <name type="scientific">[Torrubiella] hemipterigena</name>
    <dbReference type="NCBI Taxonomy" id="1531966"/>
    <lineage>
        <taxon>Eukaryota</taxon>
        <taxon>Fungi</taxon>
        <taxon>Dikarya</taxon>
        <taxon>Ascomycota</taxon>
        <taxon>Pezizomycotina</taxon>
        <taxon>Sordariomycetes</taxon>
        <taxon>Hypocreomycetidae</taxon>
        <taxon>Hypocreales</taxon>
        <taxon>Clavicipitaceae</taxon>
        <taxon>Clavicipitaceae incertae sedis</taxon>
        <taxon>'Torrubiella' clade</taxon>
    </lineage>
</organism>
<evidence type="ECO:0000313" key="9">
    <source>
        <dbReference type="EMBL" id="CEJ93235.1"/>
    </source>
</evidence>
<evidence type="ECO:0000313" key="10">
    <source>
        <dbReference type="Proteomes" id="UP000039046"/>
    </source>
</evidence>
<dbReference type="OrthoDB" id="96314at2759"/>
<evidence type="ECO:0000256" key="7">
    <source>
        <dbReference type="SAM" id="MobiDB-lite"/>
    </source>
</evidence>
<keyword evidence="3 5" id="KW-0378">Hydrolase</keyword>
<dbReference type="EMBL" id="CDHN01000005">
    <property type="protein sequence ID" value="CEJ93235.1"/>
    <property type="molecule type" value="Genomic_DNA"/>
</dbReference>
<comment type="similarity">
    <text evidence="1 5">Belongs to the sulfatase family.</text>
</comment>
<dbReference type="HOGENOM" id="CLU_006332_4_0_1"/>
<dbReference type="PIRSF" id="PIRSF000972">
    <property type="entry name" value="Arylsulf_plant"/>
    <property type="match status" value="1"/>
</dbReference>
<proteinExistence type="inferred from homology"/>
<dbReference type="GO" id="GO:0004065">
    <property type="term" value="F:arylsulfatase activity"/>
    <property type="evidence" value="ECO:0007669"/>
    <property type="project" value="UniProtKB-UniRule"/>
</dbReference>
<dbReference type="GO" id="GO:0005539">
    <property type="term" value="F:glycosaminoglycan binding"/>
    <property type="evidence" value="ECO:0007669"/>
    <property type="project" value="TreeGrafter"/>
</dbReference>
<feature type="modified residue" description="3-oxoalanine (Cys)" evidence="6">
    <location>
        <position position="118"/>
    </location>
</feature>
<dbReference type="PANTHER" id="PTHR43108:SF8">
    <property type="entry name" value="SD21168P"/>
    <property type="match status" value="1"/>
</dbReference>
<dbReference type="FunFam" id="3.40.720.10:FF:000051">
    <property type="entry name" value="Arylsulfatase"/>
    <property type="match status" value="1"/>
</dbReference>
<gene>
    <name evidence="9" type="ORF">VHEMI08842</name>
</gene>
<dbReference type="CDD" id="cd16147">
    <property type="entry name" value="G6S"/>
    <property type="match status" value="1"/>
</dbReference>
<dbReference type="SUPFAM" id="SSF53649">
    <property type="entry name" value="Alkaline phosphatase-like"/>
    <property type="match status" value="1"/>
</dbReference>
<dbReference type="InterPro" id="IPR024607">
    <property type="entry name" value="Sulfatase_CS"/>
</dbReference>
<dbReference type="EC" id="3.1.6.1" evidence="5"/>
<dbReference type="GO" id="GO:0008449">
    <property type="term" value="F:N-acetylglucosamine-6-sulfatase activity"/>
    <property type="evidence" value="ECO:0007669"/>
    <property type="project" value="TreeGrafter"/>
</dbReference>
<dbReference type="Proteomes" id="UP000039046">
    <property type="component" value="Unassembled WGS sequence"/>
</dbReference>
<keyword evidence="2" id="KW-0732">Signal</keyword>
<evidence type="ECO:0000256" key="1">
    <source>
        <dbReference type="ARBA" id="ARBA00008779"/>
    </source>
</evidence>
<dbReference type="Gene3D" id="3.40.720.10">
    <property type="entry name" value="Alkaline Phosphatase, subunit A"/>
    <property type="match status" value="1"/>
</dbReference>
<evidence type="ECO:0000256" key="5">
    <source>
        <dbReference type="PIRNR" id="PIRNR000972"/>
    </source>
</evidence>
<dbReference type="InterPro" id="IPR000917">
    <property type="entry name" value="Sulfatase_N"/>
</dbReference>
<reference evidence="9 10" key="1">
    <citation type="journal article" date="2015" name="Genome Announc.">
        <title>Draft Genome Sequence and Gene Annotation of the Entomopathogenic Fungus Verticillium hemipterigenum.</title>
        <authorList>
            <person name="Horn F."/>
            <person name="Habel A."/>
            <person name="Scharf D.H."/>
            <person name="Dworschak J."/>
            <person name="Brakhage A.A."/>
            <person name="Guthke R."/>
            <person name="Hertweck C."/>
            <person name="Linde J."/>
        </authorList>
    </citation>
    <scope>NUCLEOTIDE SEQUENCE [LARGE SCALE GENOMIC DNA]</scope>
</reference>
<dbReference type="AlphaFoldDB" id="A0A0A1TNZ3"/>
<evidence type="ECO:0000256" key="4">
    <source>
        <dbReference type="ARBA" id="ARBA00023180"/>
    </source>
</evidence>
<feature type="compositionally biased region" description="Basic and acidic residues" evidence="7">
    <location>
        <begin position="13"/>
        <end position="26"/>
    </location>
</feature>
<keyword evidence="10" id="KW-1185">Reference proteome</keyword>
<comment type="PTM">
    <text evidence="6">The conversion to 3-oxoalanine (also known as C-formylglycine, FGly), of a serine or cysteine residue in prokaryotes and of a cysteine residue in eukaryotes, is critical for catalytic activity.</text>
</comment>
<protein>
    <recommendedName>
        <fullName evidence="5">Arylsulfatase</fullName>
        <shortName evidence="5">AS</shortName>
        <ecNumber evidence="5">3.1.6.1</ecNumber>
    </recommendedName>
    <alternativeName>
        <fullName evidence="5">Aryl-sulfate sulphohydrolase</fullName>
    </alternativeName>
</protein>
<sequence length="619" mass="69907">MASPDYNKSGADYPRDRKGDDCREDFPPPSQSPLQRLLRKMTVPTILLSVGLLALQAVASSGATNPKKTTTTKPNIIFILTDDQDKLMDSTKYQPLLQKYIADKGTTFDKHYCTVSLCCPSRVSLLTGKAAHNTNVTDVQGPYGGYPKFVAEGHNKNYLPIWLQKAGYDTYYTGKLMNQHGIKTYNSPYAAGWSRSDFLIDPGTYKYLNSIMTLDYQPYRSMQGSYSTDNIHKRALEFLDNGIHGDKPFFLGIAPIGPHGESSPDGFADPIPAERHKNLFKDVKIPRKPNFNPDKNGDVHYLKTIPQLDDDQVDYLDSYYRNRLRALQSVDELVEAVVKKIEANSTLLANTYIFYTADNGYHLGHHRLPPGKSCNIEEDINVPMYVRGPGIAKGATVNFPTSHTDLAPTFFQIAGIPLHDDFDGLPIPLTRAQQDAQTVKSEHVNIEYWGHAYIEGTIFADYRTPTQQNTYKTLRIVAEDYDFMYAVWCTNEHTLYDMKADPHQLNNLYDTNGDAAGFPIPELTDRLDTLLLTLKNCKGATCRKPWSFVFPSSSKQKVNSLSDAMNADYDDFFYNQPRVSFSDCAAGYLLEYEGPYSPKQFTMNSKGRVIHRARWEDYV</sequence>
<name>A0A0A1TNZ3_9HYPO</name>
<accession>A0A0A1TNZ3</accession>
<feature type="domain" description="Sulfatase N-terminal" evidence="8">
    <location>
        <begin position="74"/>
        <end position="416"/>
    </location>
</feature>
<dbReference type="PANTHER" id="PTHR43108">
    <property type="entry name" value="N-ACETYLGLUCOSAMINE-6-SULFATASE FAMILY MEMBER"/>
    <property type="match status" value="1"/>
</dbReference>
<dbReference type="InterPro" id="IPR017850">
    <property type="entry name" value="Alkaline_phosphatase_core_sf"/>
</dbReference>
<keyword evidence="4" id="KW-0325">Glycoprotein</keyword>
<comment type="catalytic activity">
    <reaction evidence="5">
        <text>an aryl sulfate + H2O = a phenol + sulfate + H(+)</text>
        <dbReference type="Rhea" id="RHEA:17261"/>
        <dbReference type="ChEBI" id="CHEBI:15377"/>
        <dbReference type="ChEBI" id="CHEBI:15378"/>
        <dbReference type="ChEBI" id="CHEBI:16189"/>
        <dbReference type="ChEBI" id="CHEBI:33853"/>
        <dbReference type="ChEBI" id="CHEBI:140317"/>
        <dbReference type="EC" id="3.1.6.1"/>
    </reaction>
</comment>
<dbReference type="InterPro" id="IPR012083">
    <property type="entry name" value="Arylsulfatase"/>
</dbReference>
<dbReference type="STRING" id="1531966.A0A0A1TNZ3"/>
<feature type="region of interest" description="Disordered" evidence="7">
    <location>
        <begin position="1"/>
        <end position="33"/>
    </location>
</feature>
<evidence type="ECO:0000256" key="2">
    <source>
        <dbReference type="ARBA" id="ARBA00022729"/>
    </source>
</evidence>
<dbReference type="PROSITE" id="PS00523">
    <property type="entry name" value="SULFATASE_1"/>
    <property type="match status" value="1"/>
</dbReference>
<evidence type="ECO:0000256" key="6">
    <source>
        <dbReference type="PIRSR" id="PIRSR000972-50"/>
    </source>
</evidence>
<evidence type="ECO:0000256" key="3">
    <source>
        <dbReference type="ARBA" id="ARBA00022801"/>
    </source>
</evidence>
<dbReference type="Pfam" id="PF00884">
    <property type="entry name" value="Sulfatase"/>
    <property type="match status" value="1"/>
</dbReference>
<evidence type="ECO:0000259" key="8">
    <source>
        <dbReference type="Pfam" id="PF00884"/>
    </source>
</evidence>
<dbReference type="GO" id="GO:0018958">
    <property type="term" value="P:phenol-containing compound metabolic process"/>
    <property type="evidence" value="ECO:0007669"/>
    <property type="project" value="InterPro"/>
</dbReference>